<dbReference type="InterPro" id="IPR042301">
    <property type="entry name" value="GH115_sf"/>
</dbReference>
<dbReference type="PANTHER" id="PTHR37842">
    <property type="match status" value="1"/>
</dbReference>
<name>A0A2S6I8B7_9BACT</name>
<dbReference type="OrthoDB" id="8727830at2"/>
<dbReference type="SUPFAM" id="SSF55545">
    <property type="entry name" value="beta-N-acetylhexosaminidase-like domain"/>
    <property type="match status" value="1"/>
</dbReference>
<evidence type="ECO:0000313" key="4">
    <source>
        <dbReference type="EMBL" id="PPK87719.1"/>
    </source>
</evidence>
<evidence type="ECO:0000256" key="1">
    <source>
        <dbReference type="ARBA" id="ARBA00022801"/>
    </source>
</evidence>
<comment type="caution">
    <text evidence="4">The sequence shown here is derived from an EMBL/GenBank/DDBJ whole genome shotgun (WGS) entry which is preliminary data.</text>
</comment>
<dbReference type="Gene3D" id="3.20.20.520">
    <property type="entry name" value="Glycosyl hydrolase family 115"/>
    <property type="match status" value="1"/>
</dbReference>
<feature type="chain" id="PRO_5015720772" evidence="2">
    <location>
        <begin position="18"/>
        <end position="954"/>
    </location>
</feature>
<organism evidence="4 5">
    <name type="scientific">Neolewinella xylanilytica</name>
    <dbReference type="NCBI Taxonomy" id="1514080"/>
    <lineage>
        <taxon>Bacteria</taxon>
        <taxon>Pseudomonadati</taxon>
        <taxon>Bacteroidota</taxon>
        <taxon>Saprospiria</taxon>
        <taxon>Saprospirales</taxon>
        <taxon>Lewinellaceae</taxon>
        <taxon>Neolewinella</taxon>
    </lineage>
</organism>
<gene>
    <name evidence="4" type="ORF">CLV84_0669</name>
</gene>
<dbReference type="AlphaFoldDB" id="A0A2S6I8B7"/>
<dbReference type="Gene3D" id="1.20.58.2150">
    <property type="match status" value="1"/>
</dbReference>
<dbReference type="EMBL" id="PTJC01000005">
    <property type="protein sequence ID" value="PPK87719.1"/>
    <property type="molecule type" value="Genomic_DNA"/>
</dbReference>
<protein>
    <submittedName>
        <fullName evidence="4">Glycosyl hydrolase family 115 (Putative glucuronidase)</fullName>
    </submittedName>
</protein>
<proteinExistence type="predicted"/>
<dbReference type="InterPro" id="IPR041437">
    <property type="entry name" value="GH115_C"/>
</dbReference>
<evidence type="ECO:0000259" key="3">
    <source>
        <dbReference type="Pfam" id="PF17829"/>
    </source>
</evidence>
<keyword evidence="1 4" id="KW-0378">Hydrolase</keyword>
<accession>A0A2S6I8B7</accession>
<dbReference type="PANTHER" id="PTHR37842:SF2">
    <property type="entry name" value="GYLCOSYL HYDROLASE 115 C-TERMINAL DOMAIN-CONTAINING PROTEIN"/>
    <property type="match status" value="1"/>
</dbReference>
<dbReference type="InterPro" id="IPR031924">
    <property type="entry name" value="GH115"/>
</dbReference>
<dbReference type="Pfam" id="PF17829">
    <property type="entry name" value="GH115_C"/>
    <property type="match status" value="1"/>
</dbReference>
<feature type="domain" description="Gylcosyl hydrolase 115 C-terminal" evidence="3">
    <location>
        <begin position="772"/>
        <end position="946"/>
    </location>
</feature>
<evidence type="ECO:0000313" key="5">
    <source>
        <dbReference type="Proteomes" id="UP000237662"/>
    </source>
</evidence>
<sequence>MRFITLLLCALPVFAHAQFSVSDRPTDDRHQFTLVDDRATDILYDANDEKLVEITAGFLADDVEKVTGKRPTISTEAGGATDRLVVIGTVGESALIDELVRKGKLSVKEIDGEWERFIVQTVKRPMKGVKEALVIAGSDKRGTAYGVLTLSKEMGVSPWYYWADAPVQKKAAVYVSRDRYVSEGPSVKYRGIFLNDEAPALTGWVEENFGSFNHEFYEKVFELLLRNKANYLWPAMWRPRVFSTDDPENLQTADDYGIVISTSHHEPMMRYHEEWSRYDGGAWNYETNAPKLREFWRGGIERMGDYESVVTLGMRGDGDEAMSEGTAVPLLQRIIADQREIITDVTGKPVEETPQVWALYKEVQDYYDKGMRVDDDILVLFCDDNWGNVRILPKKEDMDHAGGYGMYYHFDFVGGPVSYRWLNVTQIERVWEQMNLSYEWGVRDLWITNVGDLKPMELPISFFLDFGWNADMEAADLPGYYADWAAQQFGSERSEEIADILALSTKYSARRTPEMIKPDTYSLDNYREAERVLQAYDALYERSTAVYEDLDEAARDAYYQLVHFPIEISRNLNEMYVAAGKNQQYAMQQRASANYYADLTKEKFERDAELIRYYHDTLADGKWNHFMAQNHIGYTSWAEPPVDRMPAITYIRTPQAAALGYVVEHGPGSRWARGGLYSRTFPAFDPLNDQQYYLEVFNQGTEPLTYTVHAIEDWIELSSSGGEIQYEEKVTVSIDWSRVPEAVRSGTVVLSDGDREFTVAVPLRTPNVEAAGFLENNGVVSIEATNFTAKVDGEHVHWTLVPNLGRTHSAMTPEPADAEPQSPAAGAPRLEYTFTLLDSAAVTVETHLSPTLNYKKNEGLRYAIAIDDEEPRIVNIHAGEDQPDWEYPEWWNTSVTDHIRKKQSEHGELLPGQHTLKVWMVDPGVVFQQFIIDAGGLKPSYLGPPESTFFGAVR</sequence>
<dbReference type="RefSeq" id="WP_104418314.1">
    <property type="nucleotide sequence ID" value="NZ_PTJC01000005.1"/>
</dbReference>
<keyword evidence="2" id="KW-0732">Signal</keyword>
<dbReference type="Proteomes" id="UP000237662">
    <property type="component" value="Unassembled WGS sequence"/>
</dbReference>
<reference evidence="4 5" key="1">
    <citation type="submission" date="2018-02" db="EMBL/GenBank/DDBJ databases">
        <title>Genomic Encyclopedia of Archaeal and Bacterial Type Strains, Phase II (KMG-II): from individual species to whole genera.</title>
        <authorList>
            <person name="Goeker M."/>
        </authorList>
    </citation>
    <scope>NUCLEOTIDE SEQUENCE [LARGE SCALE GENOMIC DNA]</scope>
    <source>
        <strain evidence="4 5">DSM 29526</strain>
    </source>
</reference>
<dbReference type="Gene3D" id="2.60.120.1620">
    <property type="match status" value="1"/>
</dbReference>
<dbReference type="GO" id="GO:0016787">
    <property type="term" value="F:hydrolase activity"/>
    <property type="evidence" value="ECO:0007669"/>
    <property type="project" value="UniProtKB-KW"/>
</dbReference>
<dbReference type="GO" id="GO:0005975">
    <property type="term" value="P:carbohydrate metabolic process"/>
    <property type="evidence" value="ECO:0007669"/>
    <property type="project" value="UniProtKB-ARBA"/>
</dbReference>
<feature type="signal peptide" evidence="2">
    <location>
        <begin position="1"/>
        <end position="17"/>
    </location>
</feature>
<dbReference type="InterPro" id="IPR029018">
    <property type="entry name" value="Hex-like_dom2"/>
</dbReference>
<evidence type="ECO:0000256" key="2">
    <source>
        <dbReference type="SAM" id="SignalP"/>
    </source>
</evidence>
<dbReference type="Pfam" id="PF15979">
    <property type="entry name" value="Glyco_hydro_115"/>
    <property type="match status" value="1"/>
</dbReference>
<dbReference type="Gene3D" id="3.30.379.10">
    <property type="entry name" value="Chitobiase/beta-hexosaminidase domain 2-like"/>
    <property type="match status" value="1"/>
</dbReference>
<keyword evidence="5" id="KW-1185">Reference proteome</keyword>